<sequence>MTCHPERSLSQPHREKRSRRICISFRWPTLSMAFLGLMLAAFLFTPPARAQGCTQCQDNTAATPPKTQAAYRHAIILLTATASTVFLGSLLLFKRHR</sequence>
<evidence type="ECO:0000313" key="2">
    <source>
        <dbReference type="EMBL" id="XCB31796.1"/>
    </source>
</evidence>
<reference evidence="2" key="1">
    <citation type="submission" date="2023-08" db="EMBL/GenBank/DDBJ databases">
        <authorList>
            <person name="Messyasz A."/>
            <person name="Mannisto M.K."/>
            <person name="Kerkhof L.J."/>
            <person name="Haggblom M."/>
        </authorList>
    </citation>
    <scope>NUCLEOTIDE SEQUENCE</scope>
    <source>
        <strain evidence="2">X5P6</strain>
    </source>
</reference>
<dbReference type="RefSeq" id="WP_353062638.1">
    <property type="nucleotide sequence ID" value="NZ_CP132942.1"/>
</dbReference>
<keyword evidence="1" id="KW-1133">Transmembrane helix</keyword>
<accession>A0AAU7ZLZ2</accession>
<dbReference type="KEGG" id="tpsc:RBB77_15230"/>
<keyword evidence="1" id="KW-0812">Transmembrane</keyword>
<feature type="transmembrane region" description="Helical" evidence="1">
    <location>
        <begin position="74"/>
        <end position="93"/>
    </location>
</feature>
<dbReference type="AlphaFoldDB" id="A0AAU7ZLZ2"/>
<evidence type="ECO:0000256" key="1">
    <source>
        <dbReference type="SAM" id="Phobius"/>
    </source>
</evidence>
<gene>
    <name evidence="2" type="ORF">RBB77_15230</name>
</gene>
<dbReference type="EMBL" id="CP132942">
    <property type="protein sequence ID" value="XCB31796.1"/>
    <property type="molecule type" value="Genomic_DNA"/>
</dbReference>
<protein>
    <submittedName>
        <fullName evidence="2">Uncharacterized protein</fullName>
    </submittedName>
</protein>
<name>A0AAU7ZLZ2_9BACT</name>
<keyword evidence="1" id="KW-0472">Membrane</keyword>
<organism evidence="2">
    <name type="scientific">Tunturiibacter psychrotolerans</name>
    <dbReference type="NCBI Taxonomy" id="3069686"/>
    <lineage>
        <taxon>Bacteria</taxon>
        <taxon>Pseudomonadati</taxon>
        <taxon>Acidobacteriota</taxon>
        <taxon>Terriglobia</taxon>
        <taxon>Terriglobales</taxon>
        <taxon>Acidobacteriaceae</taxon>
        <taxon>Tunturiibacter</taxon>
    </lineage>
</organism>
<proteinExistence type="predicted"/>
<reference evidence="2" key="2">
    <citation type="journal article" date="2024" name="Environ. Microbiol.">
        <title>Genome analysis and description of Tunturibacter gen. nov. expands the diversity of Terriglobia in tundra soils.</title>
        <authorList>
            <person name="Messyasz A."/>
            <person name="Mannisto M.K."/>
            <person name="Kerkhof L.J."/>
            <person name="Haggblom M.M."/>
        </authorList>
    </citation>
    <scope>NUCLEOTIDE SEQUENCE</scope>
    <source>
        <strain evidence="2">X5P6</strain>
    </source>
</reference>